<evidence type="ECO:0000256" key="2">
    <source>
        <dbReference type="ARBA" id="ARBA00021572"/>
    </source>
</evidence>
<evidence type="ECO:0000259" key="4">
    <source>
        <dbReference type="PROSITE" id="PS51819"/>
    </source>
</evidence>
<dbReference type="InterPro" id="IPR037523">
    <property type="entry name" value="VOC_core"/>
</dbReference>
<dbReference type="OrthoDB" id="9795618at2"/>
<keyword evidence="3" id="KW-0046">Antibiotic resistance</keyword>
<dbReference type="Pfam" id="PF19581">
    <property type="entry name" value="Glyoxalase_7"/>
    <property type="match status" value="1"/>
</dbReference>
<dbReference type="EMBL" id="DF968066">
    <property type="protein sequence ID" value="GAP03027.1"/>
    <property type="molecule type" value="Genomic_DNA"/>
</dbReference>
<organism evidence="5 6">
    <name type="scientific">Fructobacillus pseudoficulneus</name>
    <dbReference type="NCBI Taxonomy" id="220714"/>
    <lineage>
        <taxon>Bacteria</taxon>
        <taxon>Bacillati</taxon>
        <taxon>Bacillota</taxon>
        <taxon>Bacilli</taxon>
        <taxon>Lactobacillales</taxon>
        <taxon>Lactobacillaceae</taxon>
        <taxon>Fructobacillus</taxon>
    </lineage>
</organism>
<evidence type="ECO:0000313" key="5">
    <source>
        <dbReference type="EMBL" id="GAP03027.1"/>
    </source>
</evidence>
<dbReference type="AlphaFoldDB" id="A0A3F3GY45"/>
<sequence length="130" mass="15263">MKFNKTIPELPVFNLEQSKQFYLDVLKFKVEYERLEEHFVFLSKDGNQVMLEEIHDSGWNTAELTYPLGRGINLSFEISAIDSFYQEIVSKEVPLFREITISRYEGADGLIVQKEFLIQDPNGYLLRFTD</sequence>
<dbReference type="STRING" id="220714.SAMN05660469_0932"/>
<dbReference type="PROSITE" id="PS51819">
    <property type="entry name" value="VOC"/>
    <property type="match status" value="1"/>
</dbReference>
<evidence type="ECO:0000256" key="3">
    <source>
        <dbReference type="ARBA" id="ARBA00023251"/>
    </source>
</evidence>
<protein>
    <recommendedName>
        <fullName evidence="2">Bleomycin resistance protein</fullName>
    </recommendedName>
</protein>
<evidence type="ECO:0000256" key="1">
    <source>
        <dbReference type="ARBA" id="ARBA00011051"/>
    </source>
</evidence>
<dbReference type="GO" id="GO:0046677">
    <property type="term" value="P:response to antibiotic"/>
    <property type="evidence" value="ECO:0007669"/>
    <property type="project" value="UniProtKB-KW"/>
</dbReference>
<dbReference type="CDD" id="cd08349">
    <property type="entry name" value="BLMA_like"/>
    <property type="match status" value="1"/>
</dbReference>
<dbReference type="InterPro" id="IPR000335">
    <property type="entry name" value="Bleomycin-R"/>
</dbReference>
<feature type="domain" description="VOC" evidence="4">
    <location>
        <begin position="2"/>
        <end position="130"/>
    </location>
</feature>
<dbReference type="InterPro" id="IPR029068">
    <property type="entry name" value="Glyas_Bleomycin-R_OHBP_Dase"/>
</dbReference>
<dbReference type="SUPFAM" id="SSF54593">
    <property type="entry name" value="Glyoxalase/Bleomycin resistance protein/Dihydroxybiphenyl dioxygenase"/>
    <property type="match status" value="1"/>
</dbReference>
<accession>A0A3F3GY45</accession>
<dbReference type="Gene3D" id="3.10.180.10">
    <property type="entry name" value="2,3-Dihydroxybiphenyl 1,2-Dioxygenase, domain 1"/>
    <property type="match status" value="1"/>
</dbReference>
<proteinExistence type="inferred from homology"/>
<dbReference type="Proteomes" id="UP000061227">
    <property type="component" value="Unassembled WGS sequence"/>
</dbReference>
<reference evidence="5 6" key="1">
    <citation type="journal article" date="2015" name="BMC Genomics">
        <title>Comparative genomics of Fructobacillus spp. and Leuconostoc spp. reveals niche-specific evolution of Fructobacillus spp.</title>
        <authorList>
            <person name="Endo A."/>
            <person name="Tanizawa Y."/>
            <person name="Tanaka N."/>
            <person name="Maeno S."/>
            <person name="Kumar H."/>
            <person name="Shiwa Y."/>
            <person name="Okada S."/>
            <person name="Yoshikawa H."/>
            <person name="Dicks L."/>
            <person name="Nakagawa J."/>
            <person name="Arita M."/>
        </authorList>
    </citation>
    <scope>NUCLEOTIDE SEQUENCE [LARGE SCALE GENOMIC DNA]</scope>
    <source>
        <strain evidence="5 6">DSM 15468</strain>
    </source>
</reference>
<evidence type="ECO:0000313" key="6">
    <source>
        <dbReference type="Proteomes" id="UP000061227"/>
    </source>
</evidence>
<dbReference type="RefSeq" id="WP_059378269.1">
    <property type="nucleotide sequence ID" value="NZ_DF968066.1"/>
</dbReference>
<gene>
    <name evidence="5" type="ORF">FPFC_040170</name>
</gene>
<name>A0A3F3GY45_9LACO</name>
<keyword evidence="6" id="KW-1185">Reference proteome</keyword>
<comment type="similarity">
    <text evidence="1">Belongs to the bleomycin resistance protein family.</text>
</comment>